<protein>
    <submittedName>
        <fullName evidence="1">Uncharacterized protein</fullName>
    </submittedName>
</protein>
<name>T1I132_RHOPR</name>
<dbReference type="EnsemblMetazoa" id="RPRC010002-RA">
    <property type="protein sequence ID" value="RPRC010002-PA"/>
    <property type="gene ID" value="RPRC010002"/>
</dbReference>
<reference evidence="1" key="1">
    <citation type="submission" date="2015-05" db="UniProtKB">
        <authorList>
            <consortium name="EnsemblMetazoa"/>
        </authorList>
    </citation>
    <scope>IDENTIFICATION</scope>
</reference>
<sequence>MRYLLNIDLCKKLCTPLICVQHGRTLSTGLCVAEENEQELPSPTLPLHQIEKEYVITQRNLLLPNVDEVKENLKIWSQITLKRLESIDYALLITNGLSQSQVILSRVRLSTSDTPASTTNKLTSTINSSRDEIYKKWDVIKEKLPAWQHDIAHKLQRLQDYINKKFLDKKE</sequence>
<dbReference type="HOGENOM" id="CLU_1564823_0_0_1"/>
<dbReference type="Proteomes" id="UP000015103">
    <property type="component" value="Unassembled WGS sequence"/>
</dbReference>
<dbReference type="InParanoid" id="T1I132"/>
<evidence type="ECO:0000313" key="1">
    <source>
        <dbReference type="EnsemblMetazoa" id="RPRC010002-PA"/>
    </source>
</evidence>
<evidence type="ECO:0000313" key="2">
    <source>
        <dbReference type="Proteomes" id="UP000015103"/>
    </source>
</evidence>
<dbReference type="AlphaFoldDB" id="T1I132"/>
<accession>T1I132</accession>
<organism evidence="1 2">
    <name type="scientific">Rhodnius prolixus</name>
    <name type="common">Triatomid bug</name>
    <dbReference type="NCBI Taxonomy" id="13249"/>
    <lineage>
        <taxon>Eukaryota</taxon>
        <taxon>Metazoa</taxon>
        <taxon>Ecdysozoa</taxon>
        <taxon>Arthropoda</taxon>
        <taxon>Hexapoda</taxon>
        <taxon>Insecta</taxon>
        <taxon>Pterygota</taxon>
        <taxon>Neoptera</taxon>
        <taxon>Paraneoptera</taxon>
        <taxon>Hemiptera</taxon>
        <taxon>Heteroptera</taxon>
        <taxon>Panheteroptera</taxon>
        <taxon>Cimicomorpha</taxon>
        <taxon>Reduviidae</taxon>
        <taxon>Triatominae</taxon>
        <taxon>Rhodnius</taxon>
    </lineage>
</organism>
<keyword evidence="2" id="KW-1185">Reference proteome</keyword>
<proteinExistence type="predicted"/>
<dbReference type="VEuPathDB" id="VectorBase:RPRC010002"/>
<dbReference type="EMBL" id="ACPB03016231">
    <property type="status" value="NOT_ANNOTATED_CDS"/>
    <property type="molecule type" value="Genomic_DNA"/>
</dbReference>